<gene>
    <name evidence="2" type="ORF">LNKW23_13410</name>
</gene>
<reference evidence="2 3" key="1">
    <citation type="submission" date="2023-04" db="EMBL/GenBank/DDBJ databases">
        <title>Marinoamorphus aggregata gen. nov., sp. Nov., isolate from tissue of brittle star Ophioplocus japonicus.</title>
        <authorList>
            <person name="Kawano K."/>
            <person name="Sawayama S."/>
            <person name="Nakagawa S."/>
        </authorList>
    </citation>
    <scope>NUCLEOTIDE SEQUENCE [LARGE SCALE GENOMIC DNA]</scope>
    <source>
        <strain evidence="2 3">NKW23</strain>
    </source>
</reference>
<proteinExistence type="predicted"/>
<sequence length="835" mass="91482">MSDETLEQLAAGLLAQMETRPAAPVSERTIANVVDQDFVTYRYLLEPADTRAIALGGLTAQACAYLDELEDTGASFEALEYLAGFLTALEAVVLRAFDEAIPTTSYGRFPQDLRPTFNAPRDSARKVLQRLYGPERRMIWELVDQYGKVPGFLWDHVLPTFLREAGRIHKAFSGGVMASPDGHVSATPAFAWAALDFGVPDGSASPAQLAYPFEIFPANTTNVGIALVFRQRWKPLGIQPGEVVRTIPLGPGQSQKVSIKITRKAKTTRTVESESESETTTEESDTTKDSSEIIAEASAAQSWNVSAEASYGGFGFGASVSAGYENSQEAGSKDTASNLSEVMKKTASKLRRQSKTSIVTETETGFEEETASEIRNPNDEVALTYYYHKLQHQYEVHTQLAEVRNVVFVAERVPAPMEINAAWVRRHDWILLRALKDPSFSAVLNELITDAEETDPLAEVAESPYERMMDAAHGSFAAFTTQGGGAGQGGLSIPDIYSEPQRQLDRYLRETAQRARANRLREIRRTRLYDHIRDNILHYCRAIWAAEDADQRLLRYRKEGRTAPVQWSGNLIAAGQGAESFSDLAPNGVTVPLGDLLDPTGPIGFSGNYIVFPLRQADPALVEAEIAVDDSGDPITVTLPLQEVLDQVLRAPYAGEEGLRDPALGLFLREAEALIRRREDKAGEPLASLAYEAPGDAVVQDLVSLLPDEAPALVDAAGVRRLPDGKLVNPIPAETFGRYLHRKNGTRRFLVDSNNLYVGIHRGAGTALEAFKQAHRYIDVLKAQEEHRAERLKNLRRDLLKGSSGAFDPDIAKVVVVGDDVTESDVAGGLVEDDS</sequence>
<comment type="caution">
    <text evidence="2">The sequence shown here is derived from an EMBL/GenBank/DDBJ whole genome shotgun (WGS) entry which is preliminary data.</text>
</comment>
<dbReference type="EMBL" id="BSYI01000008">
    <property type="protein sequence ID" value="GMG82128.1"/>
    <property type="molecule type" value="Genomic_DNA"/>
</dbReference>
<feature type="region of interest" description="Disordered" evidence="1">
    <location>
        <begin position="261"/>
        <end position="290"/>
    </location>
</feature>
<protein>
    <submittedName>
        <fullName evidence="2">Uncharacterized protein</fullName>
    </submittedName>
</protein>
<accession>A0ABQ6LFM1</accession>
<feature type="compositionally biased region" description="Acidic residues" evidence="1">
    <location>
        <begin position="273"/>
        <end position="284"/>
    </location>
</feature>
<dbReference type="Proteomes" id="UP001239909">
    <property type="component" value="Unassembled WGS sequence"/>
</dbReference>
<evidence type="ECO:0000256" key="1">
    <source>
        <dbReference type="SAM" id="MobiDB-lite"/>
    </source>
</evidence>
<organism evidence="2 3">
    <name type="scientific">Paralimibaculum aggregatum</name>
    <dbReference type="NCBI Taxonomy" id="3036245"/>
    <lineage>
        <taxon>Bacteria</taxon>
        <taxon>Pseudomonadati</taxon>
        <taxon>Pseudomonadota</taxon>
        <taxon>Alphaproteobacteria</taxon>
        <taxon>Rhodobacterales</taxon>
        <taxon>Paracoccaceae</taxon>
        <taxon>Paralimibaculum</taxon>
    </lineage>
</organism>
<evidence type="ECO:0000313" key="2">
    <source>
        <dbReference type="EMBL" id="GMG82128.1"/>
    </source>
</evidence>
<evidence type="ECO:0000313" key="3">
    <source>
        <dbReference type="Proteomes" id="UP001239909"/>
    </source>
</evidence>
<keyword evidence="3" id="KW-1185">Reference proteome</keyword>
<dbReference type="RefSeq" id="WP_285670884.1">
    <property type="nucleotide sequence ID" value="NZ_BSYI01000008.1"/>
</dbReference>
<name>A0ABQ6LFM1_9RHOB</name>